<evidence type="ECO:0000256" key="2">
    <source>
        <dbReference type="PROSITE-ProRule" id="PRU00504"/>
    </source>
</evidence>
<feature type="repeat" description="NHL" evidence="2">
    <location>
        <begin position="100"/>
        <end position="143"/>
    </location>
</feature>
<feature type="repeat" description="NHL" evidence="2">
    <location>
        <begin position="334"/>
        <end position="364"/>
    </location>
</feature>
<keyword evidence="3" id="KW-0472">Membrane</keyword>
<dbReference type="AlphaFoldDB" id="A0A329MH69"/>
<evidence type="ECO:0000313" key="6">
    <source>
        <dbReference type="Proteomes" id="UP000250369"/>
    </source>
</evidence>
<dbReference type="PANTHER" id="PTHR24104">
    <property type="entry name" value="E3 UBIQUITIN-PROTEIN LIGASE NHLRC1-RELATED"/>
    <property type="match status" value="1"/>
</dbReference>
<accession>A0A329MH69</accession>
<protein>
    <submittedName>
        <fullName evidence="5">Uncharacterized protein</fullName>
    </submittedName>
</protein>
<dbReference type="SUPFAM" id="SSF101898">
    <property type="entry name" value="NHL repeat"/>
    <property type="match status" value="1"/>
</dbReference>
<name>A0A329MH69_9BACL</name>
<dbReference type="Gene3D" id="2.120.10.30">
    <property type="entry name" value="TolB, C-terminal domain"/>
    <property type="match status" value="1"/>
</dbReference>
<dbReference type="Gene3D" id="2.40.10.500">
    <property type="match status" value="1"/>
</dbReference>
<dbReference type="InterPro" id="IPR050952">
    <property type="entry name" value="TRIM-NHL_E3_ligases"/>
</dbReference>
<keyword evidence="3" id="KW-1133">Transmembrane helix</keyword>
<gene>
    <name evidence="5" type="ORF">DQG23_21845</name>
</gene>
<feature type="transmembrane region" description="Helical" evidence="3">
    <location>
        <begin position="451"/>
        <end position="469"/>
    </location>
</feature>
<dbReference type="Pfam" id="PF17170">
    <property type="entry name" value="DUF5128"/>
    <property type="match status" value="1"/>
</dbReference>
<dbReference type="GO" id="GO:0008270">
    <property type="term" value="F:zinc ion binding"/>
    <property type="evidence" value="ECO:0007669"/>
    <property type="project" value="UniProtKB-KW"/>
</dbReference>
<organism evidence="5 6">
    <name type="scientific">Paenibacillus contaminans</name>
    <dbReference type="NCBI Taxonomy" id="450362"/>
    <lineage>
        <taxon>Bacteria</taxon>
        <taxon>Bacillati</taxon>
        <taxon>Bacillota</taxon>
        <taxon>Bacilli</taxon>
        <taxon>Bacillales</taxon>
        <taxon>Paenibacillaceae</taxon>
        <taxon>Paenibacillus</taxon>
    </lineage>
</organism>
<evidence type="ECO:0000256" key="3">
    <source>
        <dbReference type="SAM" id="Phobius"/>
    </source>
</evidence>
<evidence type="ECO:0000313" key="5">
    <source>
        <dbReference type="EMBL" id="RAV19184.1"/>
    </source>
</evidence>
<dbReference type="PROSITE" id="PS51125">
    <property type="entry name" value="NHL"/>
    <property type="match status" value="2"/>
</dbReference>
<proteinExistence type="predicted"/>
<dbReference type="CDD" id="cd05819">
    <property type="entry name" value="NHL"/>
    <property type="match status" value="1"/>
</dbReference>
<dbReference type="InterPro" id="IPR001258">
    <property type="entry name" value="NHL_repeat"/>
</dbReference>
<dbReference type="Pfam" id="PF01436">
    <property type="entry name" value="NHL"/>
    <property type="match status" value="1"/>
</dbReference>
<dbReference type="EMBL" id="QMFB01000013">
    <property type="protein sequence ID" value="RAV19184.1"/>
    <property type="molecule type" value="Genomic_DNA"/>
</dbReference>
<dbReference type="Proteomes" id="UP000250369">
    <property type="component" value="Unassembled WGS sequence"/>
</dbReference>
<comment type="caution">
    <text evidence="5">The sequence shown here is derived from an EMBL/GenBank/DDBJ whole genome shotgun (WGS) entry which is preliminary data.</text>
</comment>
<evidence type="ECO:0000256" key="1">
    <source>
        <dbReference type="ARBA" id="ARBA00022737"/>
    </source>
</evidence>
<sequence length="505" mass="55376">MAVMAAVWICMAGAGTAAAAPPYKTFSYDAEGRRFAVQPAYIPEGYLGFQLVPRQEEAKGGGPPGLNGPEDLFVGAEDHLYIADTGNSRIIHLDANGAFVSVIGAEPEGKGKLLEPNGVFVTKEKTIYVADTKNKRIAVFDPSGTFVREYLRPQSDYISGTLQFEPTKVVVDKRGFMYVTLRNGYQGVMLLSPEGEFQGYYGANRVPFKAVDSLKRMFYTKEQLAKEVTKLPGTVSNVAMDAGGFVYTSSVAVAQGQLKKLNYAGKDLLGEKVYGGEELKIDEERLFVDLTVDGKGNISAIDAQTGVIYQYDANGELLFAFGGKNEGINKLGLFNYPSSIAVNSKGKLYIVDRTANMIQIFHASEFAELIHQATALTLDGKYEKSAGIWNQVLHLNGKYFKAHLGLAKAHYQKGQWKEALQEFKKAGSVAGYSETYWQYRMVWLQKHFTEAFIGAAAALLTVYAGYRLFRRKRLERRGQHGDAIAAGAADLEASGDRLLGASLRE</sequence>
<reference evidence="5 6" key="1">
    <citation type="journal article" date="2009" name="Int. J. Syst. Evol. Microbiol.">
        <title>Paenibacillus contaminans sp. nov., isolated from a contaminated laboratory plate.</title>
        <authorList>
            <person name="Chou J.H."/>
            <person name="Lee J.H."/>
            <person name="Lin M.C."/>
            <person name="Chang P.S."/>
            <person name="Arun A.B."/>
            <person name="Young C.C."/>
            <person name="Chen W.M."/>
        </authorList>
    </citation>
    <scope>NUCLEOTIDE SEQUENCE [LARGE SCALE GENOMIC DNA]</scope>
    <source>
        <strain evidence="5 6">CKOBP-6</strain>
    </source>
</reference>
<keyword evidence="6" id="KW-1185">Reference proteome</keyword>
<dbReference type="InterPro" id="IPR011042">
    <property type="entry name" value="6-blade_b-propeller_TolB-like"/>
</dbReference>
<keyword evidence="4" id="KW-0732">Signal</keyword>
<keyword evidence="1" id="KW-0677">Repeat</keyword>
<dbReference type="Gene3D" id="1.25.40.10">
    <property type="entry name" value="Tetratricopeptide repeat domain"/>
    <property type="match status" value="1"/>
</dbReference>
<dbReference type="PANTHER" id="PTHR24104:SF25">
    <property type="entry name" value="PROTEIN LIN-41"/>
    <property type="match status" value="1"/>
</dbReference>
<evidence type="ECO:0000256" key="4">
    <source>
        <dbReference type="SAM" id="SignalP"/>
    </source>
</evidence>
<dbReference type="InterPro" id="IPR011990">
    <property type="entry name" value="TPR-like_helical_dom_sf"/>
</dbReference>
<dbReference type="SUPFAM" id="SSF48452">
    <property type="entry name" value="TPR-like"/>
    <property type="match status" value="1"/>
</dbReference>
<feature type="signal peptide" evidence="4">
    <location>
        <begin position="1"/>
        <end position="19"/>
    </location>
</feature>
<feature type="chain" id="PRO_5016441184" evidence="4">
    <location>
        <begin position="20"/>
        <end position="505"/>
    </location>
</feature>
<keyword evidence="3" id="KW-0812">Transmembrane</keyword>